<dbReference type="Proteomes" id="UP001268809">
    <property type="component" value="Segment"/>
</dbReference>
<dbReference type="EMBL" id="OQ845957">
    <property type="protein sequence ID" value="WMU95525.1"/>
    <property type="molecule type" value="Genomic_DNA"/>
</dbReference>
<feature type="transmembrane region" description="Helical" evidence="1">
    <location>
        <begin position="12"/>
        <end position="32"/>
    </location>
</feature>
<reference evidence="2 3" key="1">
    <citation type="submission" date="2023-04" db="EMBL/GenBank/DDBJ databases">
        <authorList>
            <person name="Wang C."/>
            <person name="Guo Z."/>
            <person name="Wang M."/>
            <person name="Wang X."/>
            <person name="Ji F."/>
            <person name="Zhao J."/>
            <person name="Zeng J."/>
            <person name="Zuo J."/>
        </authorList>
    </citation>
    <scope>NUCLEOTIDE SEQUENCE [LARGE SCALE GENOMIC DNA]</scope>
</reference>
<accession>A0AA51YCS6</accession>
<keyword evidence="3" id="KW-1185">Reference proteome</keyword>
<evidence type="ECO:0000256" key="1">
    <source>
        <dbReference type="SAM" id="Phobius"/>
    </source>
</evidence>
<keyword evidence="1" id="KW-1133">Transmembrane helix</keyword>
<keyword evidence="1" id="KW-0812">Transmembrane</keyword>
<proteinExistence type="predicted"/>
<evidence type="ECO:0000313" key="2">
    <source>
        <dbReference type="EMBL" id="WMU95525.1"/>
    </source>
</evidence>
<organism evidence="2 3">
    <name type="scientific">Escherichia phage pEC-M719-6WT.1</name>
    <dbReference type="NCBI Taxonomy" id="3056220"/>
    <lineage>
        <taxon>Viruses</taxon>
        <taxon>Duplodnaviria</taxon>
        <taxon>Heunggongvirae</taxon>
        <taxon>Uroviricota</taxon>
        <taxon>Caudoviricetes</taxon>
        <taxon>Andersonviridae</taxon>
        <taxon>Ounavirinae</taxon>
        <taxon>Mooglevirus</taxon>
        <taxon>Mooglevirus M7196WT1</taxon>
    </lineage>
</organism>
<evidence type="ECO:0000313" key="3">
    <source>
        <dbReference type="Proteomes" id="UP001268809"/>
    </source>
</evidence>
<keyword evidence="1" id="KW-0472">Membrane</keyword>
<name>A0AA51YCS6_9CAUD</name>
<sequence>MRLSAAKRHNVIFFITYSYIIFCISTSIKISYNT</sequence>
<protein>
    <submittedName>
        <fullName evidence="2">Uncharacterized protein</fullName>
    </submittedName>
</protein>